<evidence type="ECO:0000313" key="3">
    <source>
        <dbReference type="Proteomes" id="UP000654947"/>
    </source>
</evidence>
<sequence>MSTQQETGAAPEAQEAPYLEIWGDTVAPRHTLWAILIGLGISAPLYLGSEMLLQHIGDDPEVASTYALLVGLAGCLLSGFVCALLFRPKRVLGVSEAGGEGRRKAMDGIEEELGPLGDPGELPPGVQQELRTLGLYDDLREQHERRSTDAEERQ</sequence>
<keyword evidence="1" id="KW-0472">Membrane</keyword>
<protein>
    <submittedName>
        <fullName evidence="2">Uncharacterized protein</fullName>
    </submittedName>
</protein>
<dbReference type="AlphaFoldDB" id="A0A919CLV5"/>
<comment type="caution">
    <text evidence="2">The sequence shown here is derived from an EMBL/GenBank/DDBJ whole genome shotgun (WGS) entry which is preliminary data.</text>
</comment>
<dbReference type="EMBL" id="BMXL01000050">
    <property type="protein sequence ID" value="GHD37536.1"/>
    <property type="molecule type" value="Genomic_DNA"/>
</dbReference>
<keyword evidence="1" id="KW-0812">Transmembrane</keyword>
<gene>
    <name evidence="2" type="ORF">GCM10007147_45620</name>
</gene>
<keyword evidence="3" id="KW-1185">Reference proteome</keyword>
<dbReference type="RefSeq" id="WP_017576493.1">
    <property type="nucleotide sequence ID" value="NZ_BMXL01000050.1"/>
</dbReference>
<keyword evidence="1" id="KW-1133">Transmembrane helix</keyword>
<feature type="transmembrane region" description="Helical" evidence="1">
    <location>
        <begin position="67"/>
        <end position="86"/>
    </location>
</feature>
<feature type="transmembrane region" description="Helical" evidence="1">
    <location>
        <begin position="31"/>
        <end position="47"/>
    </location>
</feature>
<accession>A0A919CLV5</accession>
<reference evidence="2 3" key="1">
    <citation type="journal article" date="2014" name="Int. J. Syst. Evol. Microbiol.">
        <title>Complete genome sequence of Corynebacterium casei LMG S-19264T (=DSM 44701T), isolated from a smear-ripened cheese.</title>
        <authorList>
            <consortium name="US DOE Joint Genome Institute (JGI-PGF)"/>
            <person name="Walter F."/>
            <person name="Albersmeier A."/>
            <person name="Kalinowski J."/>
            <person name="Ruckert C."/>
        </authorList>
    </citation>
    <scope>NUCLEOTIDE SEQUENCE [LARGE SCALE GENOMIC DNA]</scope>
    <source>
        <strain evidence="2 3">KCTC 19473</strain>
    </source>
</reference>
<organism evidence="2 3">
    <name type="scientific">Nocardiopsis kunsanensis</name>
    <dbReference type="NCBI Taxonomy" id="141693"/>
    <lineage>
        <taxon>Bacteria</taxon>
        <taxon>Bacillati</taxon>
        <taxon>Actinomycetota</taxon>
        <taxon>Actinomycetes</taxon>
        <taxon>Streptosporangiales</taxon>
        <taxon>Nocardiopsidaceae</taxon>
        <taxon>Nocardiopsis</taxon>
    </lineage>
</organism>
<name>A0A919CLV5_9ACTN</name>
<proteinExistence type="predicted"/>
<evidence type="ECO:0000313" key="2">
    <source>
        <dbReference type="EMBL" id="GHD37536.1"/>
    </source>
</evidence>
<evidence type="ECO:0000256" key="1">
    <source>
        <dbReference type="SAM" id="Phobius"/>
    </source>
</evidence>
<dbReference type="Proteomes" id="UP000654947">
    <property type="component" value="Unassembled WGS sequence"/>
</dbReference>